<keyword evidence="2" id="KW-1185">Reference proteome</keyword>
<accession>A0A8J3L202</accession>
<keyword evidence="1" id="KW-0808">Transferase</keyword>
<gene>
    <name evidence="1" type="ORF">Cco03nite_72370</name>
</gene>
<dbReference type="RefSeq" id="WP_239167938.1">
    <property type="nucleotide sequence ID" value="NZ_BAAALC010000045.1"/>
</dbReference>
<proteinExistence type="predicted"/>
<dbReference type="EMBL" id="BONI01000092">
    <property type="protein sequence ID" value="GIG10537.1"/>
    <property type="molecule type" value="Genomic_DNA"/>
</dbReference>
<organism evidence="1 2">
    <name type="scientific">Catellatospora coxensis</name>
    <dbReference type="NCBI Taxonomy" id="310354"/>
    <lineage>
        <taxon>Bacteria</taxon>
        <taxon>Bacillati</taxon>
        <taxon>Actinomycetota</taxon>
        <taxon>Actinomycetes</taxon>
        <taxon>Micromonosporales</taxon>
        <taxon>Micromonosporaceae</taxon>
        <taxon>Catellatospora</taxon>
    </lineage>
</organism>
<dbReference type="AlphaFoldDB" id="A0A8J3L202"/>
<evidence type="ECO:0000313" key="1">
    <source>
        <dbReference type="EMBL" id="GIG10537.1"/>
    </source>
</evidence>
<keyword evidence="1" id="KW-0418">Kinase</keyword>
<sequence length="183" mass="20114">MVTDAEVARVLAAPARLGRSRLVLVDGPSGAGKTFYAARLAEALGERSVAVVHTDDLLDGWDDQFTYWSRLERQVLAPIRLGAPGGYHPYDWHLRRFGTEWVTVWPAEIVIVEGVGSARAEGRAWASLTVYVDAPARVRRARSVLRDGPAMQPVLRAWRRREAIHFAADGTATLADVRIDGTG</sequence>
<protein>
    <submittedName>
        <fullName evidence="1">Adenylate kinase</fullName>
    </submittedName>
</protein>
<dbReference type="SUPFAM" id="SSF52540">
    <property type="entry name" value="P-loop containing nucleoside triphosphate hydrolases"/>
    <property type="match status" value="1"/>
</dbReference>
<reference evidence="1 2" key="1">
    <citation type="submission" date="2021-01" db="EMBL/GenBank/DDBJ databases">
        <title>Whole genome shotgun sequence of Catellatospora coxensis NBRC 107359.</title>
        <authorList>
            <person name="Komaki H."/>
            <person name="Tamura T."/>
        </authorList>
    </citation>
    <scope>NUCLEOTIDE SEQUENCE [LARGE SCALE GENOMIC DNA]</scope>
    <source>
        <strain evidence="1 2">NBRC 107359</strain>
    </source>
</reference>
<name>A0A8J3L202_9ACTN</name>
<dbReference type="Gene3D" id="3.40.50.300">
    <property type="entry name" value="P-loop containing nucleotide triphosphate hydrolases"/>
    <property type="match status" value="1"/>
</dbReference>
<dbReference type="GO" id="GO:0016301">
    <property type="term" value="F:kinase activity"/>
    <property type="evidence" value="ECO:0007669"/>
    <property type="project" value="UniProtKB-KW"/>
</dbReference>
<dbReference type="InterPro" id="IPR027417">
    <property type="entry name" value="P-loop_NTPase"/>
</dbReference>
<evidence type="ECO:0000313" key="2">
    <source>
        <dbReference type="Proteomes" id="UP000630887"/>
    </source>
</evidence>
<dbReference type="Proteomes" id="UP000630887">
    <property type="component" value="Unassembled WGS sequence"/>
</dbReference>
<comment type="caution">
    <text evidence="1">The sequence shown here is derived from an EMBL/GenBank/DDBJ whole genome shotgun (WGS) entry which is preliminary data.</text>
</comment>